<evidence type="ECO:0000313" key="3">
    <source>
        <dbReference type="EMBL" id="GAF08697.1"/>
    </source>
</evidence>
<accession>W7YJL9</accession>
<reference evidence="3 4" key="1">
    <citation type="journal article" date="2014" name="Genome Announc.">
        <title>Draft Genome Sequence of Paenibacillus pini JCM 16418T, Isolated from the Rhizosphere of Pine Tree.</title>
        <authorList>
            <person name="Yuki M."/>
            <person name="Oshima K."/>
            <person name="Suda W."/>
            <person name="Oshida Y."/>
            <person name="Kitamura K."/>
            <person name="Iida Y."/>
            <person name="Hattori M."/>
            <person name="Ohkuma M."/>
        </authorList>
    </citation>
    <scope>NUCLEOTIDE SEQUENCE [LARGE SCALE GENOMIC DNA]</scope>
    <source>
        <strain evidence="3 4">JCM 16418</strain>
    </source>
</reference>
<keyword evidence="2" id="KW-0472">Membrane</keyword>
<evidence type="ECO:0000313" key="4">
    <source>
        <dbReference type="Proteomes" id="UP000019364"/>
    </source>
</evidence>
<dbReference type="RefSeq" id="WP_036649293.1">
    <property type="nucleotide sequence ID" value="NZ_BAVZ01000007.1"/>
</dbReference>
<feature type="region of interest" description="Disordered" evidence="1">
    <location>
        <begin position="29"/>
        <end position="61"/>
    </location>
</feature>
<gene>
    <name evidence="3" type="ORF">JCM16418_2786</name>
</gene>
<keyword evidence="2" id="KW-0812">Transmembrane</keyword>
<feature type="compositionally biased region" description="Polar residues" evidence="1">
    <location>
        <begin position="30"/>
        <end position="40"/>
    </location>
</feature>
<evidence type="ECO:0000256" key="2">
    <source>
        <dbReference type="SAM" id="Phobius"/>
    </source>
</evidence>
<comment type="caution">
    <text evidence="3">The sequence shown here is derived from an EMBL/GenBank/DDBJ whole genome shotgun (WGS) entry which is preliminary data.</text>
</comment>
<dbReference type="Proteomes" id="UP000019364">
    <property type="component" value="Unassembled WGS sequence"/>
</dbReference>
<proteinExistence type="predicted"/>
<keyword evidence="4" id="KW-1185">Reference proteome</keyword>
<organism evidence="3 4">
    <name type="scientific">Paenibacillus pini JCM 16418</name>
    <dbReference type="NCBI Taxonomy" id="1236976"/>
    <lineage>
        <taxon>Bacteria</taxon>
        <taxon>Bacillati</taxon>
        <taxon>Bacillota</taxon>
        <taxon>Bacilli</taxon>
        <taxon>Bacillales</taxon>
        <taxon>Paenibacillaceae</taxon>
        <taxon>Paenibacillus</taxon>
    </lineage>
</organism>
<evidence type="ECO:0000256" key="1">
    <source>
        <dbReference type="SAM" id="MobiDB-lite"/>
    </source>
</evidence>
<evidence type="ECO:0008006" key="5">
    <source>
        <dbReference type="Google" id="ProtNLM"/>
    </source>
</evidence>
<protein>
    <recommendedName>
        <fullName evidence="5">DUF4340 domain-containing protein</fullName>
    </recommendedName>
</protein>
<dbReference type="EMBL" id="BAVZ01000007">
    <property type="protein sequence ID" value="GAF08697.1"/>
    <property type="molecule type" value="Genomic_DNA"/>
</dbReference>
<name>W7YJL9_9BACL</name>
<feature type="transmembrane region" description="Helical" evidence="2">
    <location>
        <begin position="5"/>
        <end position="23"/>
    </location>
</feature>
<sequence>MMKKYIPIGLIAIVLIVGAVYVFNQDRTADTSPESGQGQEVTVDPNVTGENNPPNKASEPFSWRDDQVKELEWEGKNGSWVLKKKAEANTVAWTLNGEEASAEDASQLIKQVRALPEKDRTKEAAELEQGISEFTLTLTLSDDKQLVYQGVSTSDQPEIFWLLPALKEGLAYPLKADDVKKLELGVSNIMNTSQ</sequence>
<dbReference type="OrthoDB" id="2657515at2"/>
<dbReference type="AlphaFoldDB" id="W7YJL9"/>
<keyword evidence="2" id="KW-1133">Transmembrane helix</keyword>